<evidence type="ECO:0000313" key="2">
    <source>
        <dbReference type="Proteomes" id="UP000236291"/>
    </source>
</evidence>
<comment type="caution">
    <text evidence="1">The sequence shown here is derived from an EMBL/GenBank/DDBJ whole genome shotgun (WGS) entry which is preliminary data.</text>
</comment>
<proteinExistence type="predicted"/>
<feature type="non-terminal residue" evidence="1">
    <location>
        <position position="55"/>
    </location>
</feature>
<reference evidence="1 2" key="1">
    <citation type="journal article" date="2014" name="Am. J. Bot.">
        <title>Genome assembly and annotation for red clover (Trifolium pratense; Fabaceae).</title>
        <authorList>
            <person name="Istvanek J."/>
            <person name="Jaros M."/>
            <person name="Krenek A."/>
            <person name="Repkova J."/>
        </authorList>
    </citation>
    <scope>NUCLEOTIDE SEQUENCE [LARGE SCALE GENOMIC DNA]</scope>
    <source>
        <strain evidence="2">cv. Tatra</strain>
        <tissue evidence="1">Young leaves</tissue>
    </source>
</reference>
<dbReference type="EMBL" id="ASHM01155261">
    <property type="protein sequence ID" value="PNX63423.1"/>
    <property type="molecule type" value="Genomic_DNA"/>
</dbReference>
<dbReference type="Proteomes" id="UP000236291">
    <property type="component" value="Unassembled WGS sequence"/>
</dbReference>
<protein>
    <submittedName>
        <fullName evidence="1">Uncharacterized protein</fullName>
    </submittedName>
</protein>
<reference evidence="1 2" key="2">
    <citation type="journal article" date="2017" name="Front. Plant Sci.">
        <title>Gene Classification and Mining of Molecular Markers Useful in Red Clover (Trifolium pratense) Breeding.</title>
        <authorList>
            <person name="Istvanek J."/>
            <person name="Dluhosova J."/>
            <person name="Dluhos P."/>
            <person name="Patkova L."/>
            <person name="Nedelnik J."/>
            <person name="Repkova J."/>
        </authorList>
    </citation>
    <scope>NUCLEOTIDE SEQUENCE [LARGE SCALE GENOMIC DNA]</scope>
    <source>
        <strain evidence="2">cv. Tatra</strain>
        <tissue evidence="1">Young leaves</tissue>
    </source>
</reference>
<organism evidence="1 2">
    <name type="scientific">Trifolium pratense</name>
    <name type="common">Red clover</name>
    <dbReference type="NCBI Taxonomy" id="57577"/>
    <lineage>
        <taxon>Eukaryota</taxon>
        <taxon>Viridiplantae</taxon>
        <taxon>Streptophyta</taxon>
        <taxon>Embryophyta</taxon>
        <taxon>Tracheophyta</taxon>
        <taxon>Spermatophyta</taxon>
        <taxon>Magnoliopsida</taxon>
        <taxon>eudicotyledons</taxon>
        <taxon>Gunneridae</taxon>
        <taxon>Pentapetalae</taxon>
        <taxon>rosids</taxon>
        <taxon>fabids</taxon>
        <taxon>Fabales</taxon>
        <taxon>Fabaceae</taxon>
        <taxon>Papilionoideae</taxon>
        <taxon>50 kb inversion clade</taxon>
        <taxon>NPAAA clade</taxon>
        <taxon>Hologalegina</taxon>
        <taxon>IRL clade</taxon>
        <taxon>Trifolieae</taxon>
        <taxon>Trifolium</taxon>
    </lineage>
</organism>
<accession>A0A2K3KAX9</accession>
<gene>
    <name evidence="1" type="ORF">L195_g061620</name>
</gene>
<dbReference type="AlphaFoldDB" id="A0A2K3KAX9"/>
<name>A0A2K3KAX9_TRIPR</name>
<evidence type="ECO:0000313" key="1">
    <source>
        <dbReference type="EMBL" id="PNX63423.1"/>
    </source>
</evidence>
<sequence>MKPRLSNVSNVKGDFGHIASDCPNRRTITIIKGETYEESEELEPVYDEELVVADH</sequence>